<name>A0AAV8XNE4_9CUCU</name>
<dbReference type="AlphaFoldDB" id="A0AAV8XNE4"/>
<organism evidence="1 2">
    <name type="scientific">Rhamnusium bicolor</name>
    <dbReference type="NCBI Taxonomy" id="1586634"/>
    <lineage>
        <taxon>Eukaryota</taxon>
        <taxon>Metazoa</taxon>
        <taxon>Ecdysozoa</taxon>
        <taxon>Arthropoda</taxon>
        <taxon>Hexapoda</taxon>
        <taxon>Insecta</taxon>
        <taxon>Pterygota</taxon>
        <taxon>Neoptera</taxon>
        <taxon>Endopterygota</taxon>
        <taxon>Coleoptera</taxon>
        <taxon>Polyphaga</taxon>
        <taxon>Cucujiformia</taxon>
        <taxon>Chrysomeloidea</taxon>
        <taxon>Cerambycidae</taxon>
        <taxon>Lepturinae</taxon>
        <taxon>Rhagiini</taxon>
        <taxon>Rhamnusium</taxon>
    </lineage>
</organism>
<accession>A0AAV8XNE4</accession>
<reference evidence="1" key="1">
    <citation type="journal article" date="2023" name="Insect Mol. Biol.">
        <title>Genome sequencing provides insights into the evolution of gene families encoding plant cell wall-degrading enzymes in longhorned beetles.</title>
        <authorList>
            <person name="Shin N.R."/>
            <person name="Okamura Y."/>
            <person name="Kirsch R."/>
            <person name="Pauchet Y."/>
        </authorList>
    </citation>
    <scope>NUCLEOTIDE SEQUENCE</scope>
    <source>
        <strain evidence="1">RBIC_L_NR</strain>
    </source>
</reference>
<evidence type="ECO:0000313" key="1">
    <source>
        <dbReference type="EMBL" id="KAJ8940464.1"/>
    </source>
</evidence>
<gene>
    <name evidence="1" type="ORF">NQ314_010722</name>
</gene>
<dbReference type="EMBL" id="JANEYF010002983">
    <property type="protein sequence ID" value="KAJ8940464.1"/>
    <property type="molecule type" value="Genomic_DNA"/>
</dbReference>
<comment type="caution">
    <text evidence="1">The sequence shown here is derived from an EMBL/GenBank/DDBJ whole genome shotgun (WGS) entry which is preliminary data.</text>
</comment>
<dbReference type="Proteomes" id="UP001162156">
    <property type="component" value="Unassembled WGS sequence"/>
</dbReference>
<proteinExistence type="predicted"/>
<sequence length="137" mass="15574">MPNCAKCKQDIEDNEIYFDCDSCKRPIHAQPYSDFTSCEIKCTQLKKRVLRFVCNDCNSGLLQIPSIIQTIQELKTEIDLLKAPTPTKSSDSNPVSILQVNEIISEMNECELRKKNVMVFGLPENQNNIQAEKKYGA</sequence>
<protein>
    <submittedName>
        <fullName evidence="1">Uncharacterized protein</fullName>
    </submittedName>
</protein>
<evidence type="ECO:0000313" key="2">
    <source>
        <dbReference type="Proteomes" id="UP001162156"/>
    </source>
</evidence>
<keyword evidence="2" id="KW-1185">Reference proteome</keyword>